<feature type="domain" description="DUF7907" evidence="2">
    <location>
        <begin position="48"/>
        <end position="194"/>
    </location>
</feature>
<dbReference type="EMBL" id="JAGTJQ010000001">
    <property type="protein sequence ID" value="KAH7041428.1"/>
    <property type="molecule type" value="Genomic_DNA"/>
</dbReference>
<protein>
    <recommendedName>
        <fullName evidence="2">DUF7907 domain-containing protein</fullName>
    </recommendedName>
</protein>
<evidence type="ECO:0000256" key="1">
    <source>
        <dbReference type="SAM" id="SignalP"/>
    </source>
</evidence>
<evidence type="ECO:0000313" key="3">
    <source>
        <dbReference type="EMBL" id="KAH7041428.1"/>
    </source>
</evidence>
<keyword evidence="4" id="KW-1185">Reference proteome</keyword>
<feature type="signal peptide" evidence="1">
    <location>
        <begin position="1"/>
        <end position="19"/>
    </location>
</feature>
<sequence>MHYLYTIAGLAALLSSAQAVPTQHSTNANLEREVAAQSKGVKLYAKGYSSADRYYLNYQRISQGVNIAVVTAGKDKAPVFWEDNIYKTGIFTDIPGVYPLGITVQPVTEFDSQYPAEHDVSINVGQSSWLALDPGYLSGPYAPPRPDPEAQYLVCDRDVALGGAGKVPLKVVRLKYTGESVPAGCAVVEFTPECAVLEDLPAGSSWNHDHAVTLTCSPL</sequence>
<evidence type="ECO:0000259" key="2">
    <source>
        <dbReference type="Pfam" id="PF25484"/>
    </source>
</evidence>
<evidence type="ECO:0000313" key="4">
    <source>
        <dbReference type="Proteomes" id="UP000756346"/>
    </source>
</evidence>
<name>A0A9P9BWH8_9PEZI</name>
<proteinExistence type="predicted"/>
<dbReference type="Pfam" id="PF25484">
    <property type="entry name" value="DUF7907"/>
    <property type="match status" value="1"/>
</dbReference>
<dbReference type="RefSeq" id="XP_046019483.1">
    <property type="nucleotide sequence ID" value="XM_046157991.1"/>
</dbReference>
<dbReference type="AlphaFoldDB" id="A0A9P9BWH8"/>
<dbReference type="InterPro" id="IPR057229">
    <property type="entry name" value="DUF7907"/>
</dbReference>
<gene>
    <name evidence="3" type="ORF">B0I36DRAFT_358599</name>
</gene>
<comment type="caution">
    <text evidence="3">The sequence shown here is derived from an EMBL/GenBank/DDBJ whole genome shotgun (WGS) entry which is preliminary data.</text>
</comment>
<accession>A0A9P9BWH8</accession>
<reference evidence="3" key="1">
    <citation type="journal article" date="2021" name="Nat. Commun.">
        <title>Genetic determinants of endophytism in the Arabidopsis root mycobiome.</title>
        <authorList>
            <person name="Mesny F."/>
            <person name="Miyauchi S."/>
            <person name="Thiergart T."/>
            <person name="Pickel B."/>
            <person name="Atanasova L."/>
            <person name="Karlsson M."/>
            <person name="Huettel B."/>
            <person name="Barry K.W."/>
            <person name="Haridas S."/>
            <person name="Chen C."/>
            <person name="Bauer D."/>
            <person name="Andreopoulos W."/>
            <person name="Pangilinan J."/>
            <person name="LaButti K."/>
            <person name="Riley R."/>
            <person name="Lipzen A."/>
            <person name="Clum A."/>
            <person name="Drula E."/>
            <person name="Henrissat B."/>
            <person name="Kohler A."/>
            <person name="Grigoriev I.V."/>
            <person name="Martin F.M."/>
            <person name="Hacquard S."/>
        </authorList>
    </citation>
    <scope>NUCLEOTIDE SEQUENCE</scope>
    <source>
        <strain evidence="3">MPI-CAGE-CH-0230</strain>
    </source>
</reference>
<dbReference type="GeneID" id="70187537"/>
<organism evidence="3 4">
    <name type="scientific">Microdochium trichocladiopsis</name>
    <dbReference type="NCBI Taxonomy" id="1682393"/>
    <lineage>
        <taxon>Eukaryota</taxon>
        <taxon>Fungi</taxon>
        <taxon>Dikarya</taxon>
        <taxon>Ascomycota</taxon>
        <taxon>Pezizomycotina</taxon>
        <taxon>Sordariomycetes</taxon>
        <taxon>Xylariomycetidae</taxon>
        <taxon>Xylariales</taxon>
        <taxon>Microdochiaceae</taxon>
        <taxon>Microdochium</taxon>
    </lineage>
</organism>
<keyword evidence="1" id="KW-0732">Signal</keyword>
<feature type="chain" id="PRO_5040257175" description="DUF7907 domain-containing protein" evidence="1">
    <location>
        <begin position="20"/>
        <end position="219"/>
    </location>
</feature>
<dbReference type="Proteomes" id="UP000756346">
    <property type="component" value="Unassembled WGS sequence"/>
</dbReference>
<dbReference type="OrthoDB" id="3518533at2759"/>